<keyword evidence="6 14" id="KW-0349">Heme</keyword>
<keyword evidence="7 14" id="KW-0812">Transmembrane</keyword>
<evidence type="ECO:0000256" key="14">
    <source>
        <dbReference type="HAMAP-Rule" id="MF_02239"/>
    </source>
</evidence>
<dbReference type="PIRSF" id="PIRSF004638">
    <property type="entry name" value="UCP004638"/>
    <property type="match status" value="1"/>
</dbReference>
<comment type="function">
    <text evidence="14 15">Catalyzes the oxidation of protoporphyrinogen IX to protoporphyrin IX.</text>
</comment>
<feature type="transmembrane region" description="Helical" evidence="14">
    <location>
        <begin position="89"/>
        <end position="107"/>
    </location>
</feature>
<evidence type="ECO:0000256" key="7">
    <source>
        <dbReference type="ARBA" id="ARBA00022692"/>
    </source>
</evidence>
<dbReference type="Proteomes" id="UP000321230">
    <property type="component" value="Unassembled WGS sequence"/>
</dbReference>
<evidence type="ECO:0000256" key="9">
    <source>
        <dbReference type="ARBA" id="ARBA00022989"/>
    </source>
</evidence>
<keyword evidence="8 14" id="KW-0479">Metal-binding</keyword>
<proteinExistence type="inferred from homology"/>
<dbReference type="EC" id="1.3.99.-" evidence="14 15"/>
<dbReference type="GO" id="GO:0046872">
    <property type="term" value="F:metal ion binding"/>
    <property type="evidence" value="ECO:0007669"/>
    <property type="project" value="UniProtKB-UniRule"/>
</dbReference>
<name>A0A511B211_9PROT</name>
<evidence type="ECO:0000256" key="3">
    <source>
        <dbReference type="ARBA" id="ARBA00006501"/>
    </source>
</evidence>
<gene>
    <name evidence="16" type="ORF">GWA01_22650</name>
</gene>
<keyword evidence="5 14" id="KW-1003">Cell membrane</keyword>
<comment type="pathway">
    <text evidence="2 14 15">Porphyrin-containing compound metabolism; protoporphyrin-IX biosynthesis; protoporphyrin-IX from protoporphyrinogen-IX: step 1/1.</text>
</comment>
<sequence length="148" mass="17099">MMDMLISYRSWFLSLHIMAFIAWMAGTFYLPRLYVYHCQTTPGSTESERFKVMERKLLRQIMTPAMIVTVLAGGIMSALPGVVDWSAGWWWTKIVCVLGLMGFHGACASWRKSFAEDRNTHPERYYRIANEVPTVLMMIIVIMIVVRP</sequence>
<evidence type="ECO:0000256" key="8">
    <source>
        <dbReference type="ARBA" id="ARBA00022723"/>
    </source>
</evidence>
<evidence type="ECO:0000256" key="1">
    <source>
        <dbReference type="ARBA" id="ARBA00004651"/>
    </source>
</evidence>
<dbReference type="GO" id="GO:0005886">
    <property type="term" value="C:plasma membrane"/>
    <property type="evidence" value="ECO:0007669"/>
    <property type="project" value="UniProtKB-SubCell"/>
</dbReference>
<comment type="subunit">
    <text evidence="14">Homodimer.</text>
</comment>
<dbReference type="Pfam" id="PF03653">
    <property type="entry name" value="UPF0093"/>
    <property type="match status" value="1"/>
</dbReference>
<comment type="caution">
    <text evidence="16">The sequence shown here is derived from an EMBL/GenBank/DDBJ whole genome shotgun (WGS) entry which is preliminary data.</text>
</comment>
<keyword evidence="10 14" id="KW-0560">Oxidoreductase</keyword>
<feature type="transmembrane region" description="Helical" evidence="14">
    <location>
        <begin position="12"/>
        <end position="30"/>
    </location>
</feature>
<reference evidence="16 17" key="1">
    <citation type="submission" date="2019-07" db="EMBL/GenBank/DDBJ databases">
        <title>Whole genome shotgun sequence of Gluconobacter wancherniae NBRC 103581.</title>
        <authorList>
            <person name="Hosoyama A."/>
            <person name="Uohara A."/>
            <person name="Ohji S."/>
            <person name="Ichikawa N."/>
        </authorList>
    </citation>
    <scope>NUCLEOTIDE SEQUENCE [LARGE SCALE GENOMIC DNA]</scope>
    <source>
        <strain evidence="16 17">NBRC 103581</strain>
    </source>
</reference>
<evidence type="ECO:0000256" key="6">
    <source>
        <dbReference type="ARBA" id="ARBA00022617"/>
    </source>
</evidence>
<feature type="transmembrane region" description="Helical" evidence="14">
    <location>
        <begin position="128"/>
        <end position="146"/>
    </location>
</feature>
<dbReference type="HAMAP" id="MF_02239">
    <property type="entry name" value="HemJ"/>
    <property type="match status" value="1"/>
</dbReference>
<feature type="binding site" description="axial binding residue" evidence="14">
    <location>
        <position position="93"/>
    </location>
    <ligand>
        <name>heme</name>
        <dbReference type="ChEBI" id="CHEBI:30413"/>
    </ligand>
    <ligandPart>
        <name>Fe</name>
        <dbReference type="ChEBI" id="CHEBI:18248"/>
    </ligandPart>
</feature>
<dbReference type="InterPro" id="IPR005265">
    <property type="entry name" value="HemJ-like"/>
</dbReference>
<dbReference type="EMBL" id="BJUZ01000003">
    <property type="protein sequence ID" value="GEK94495.1"/>
    <property type="molecule type" value="Genomic_DNA"/>
</dbReference>
<evidence type="ECO:0000256" key="4">
    <source>
        <dbReference type="ARBA" id="ARBA00017504"/>
    </source>
</evidence>
<dbReference type="NCBIfam" id="TIGR00701">
    <property type="entry name" value="protoporphyrinogen oxidase HemJ"/>
    <property type="match status" value="1"/>
</dbReference>
<keyword evidence="11 14" id="KW-0408">Iron</keyword>
<dbReference type="RefSeq" id="WP_146798069.1">
    <property type="nucleotide sequence ID" value="NZ_BARC01000002.1"/>
</dbReference>
<evidence type="ECO:0000313" key="17">
    <source>
        <dbReference type="Proteomes" id="UP000321230"/>
    </source>
</evidence>
<evidence type="ECO:0000256" key="5">
    <source>
        <dbReference type="ARBA" id="ARBA00022475"/>
    </source>
</evidence>
<evidence type="ECO:0000313" key="16">
    <source>
        <dbReference type="EMBL" id="GEK94495.1"/>
    </source>
</evidence>
<feature type="transmembrane region" description="Helical" evidence="14">
    <location>
        <begin position="61"/>
        <end position="83"/>
    </location>
</feature>
<dbReference type="PANTHER" id="PTHR40255">
    <property type="entry name" value="UPF0093 MEMBRANE PROTEIN SLR1790"/>
    <property type="match status" value="1"/>
</dbReference>
<comment type="catalytic activity">
    <reaction evidence="13 14 15">
        <text>protoporphyrinogen IX + 3 A = protoporphyrin IX + 3 AH2</text>
        <dbReference type="Rhea" id="RHEA:62000"/>
        <dbReference type="ChEBI" id="CHEBI:13193"/>
        <dbReference type="ChEBI" id="CHEBI:17499"/>
        <dbReference type="ChEBI" id="CHEBI:57306"/>
        <dbReference type="ChEBI" id="CHEBI:57307"/>
    </reaction>
</comment>
<evidence type="ECO:0000256" key="15">
    <source>
        <dbReference type="PIRNR" id="PIRNR004638"/>
    </source>
</evidence>
<keyword evidence="17" id="KW-1185">Reference proteome</keyword>
<dbReference type="GO" id="GO:0006782">
    <property type="term" value="P:protoporphyrinogen IX biosynthetic process"/>
    <property type="evidence" value="ECO:0007669"/>
    <property type="project" value="UniProtKB-UniRule"/>
</dbReference>
<evidence type="ECO:0000256" key="11">
    <source>
        <dbReference type="ARBA" id="ARBA00023004"/>
    </source>
</evidence>
<keyword evidence="9 14" id="KW-1133">Transmembrane helix</keyword>
<evidence type="ECO:0000256" key="12">
    <source>
        <dbReference type="ARBA" id="ARBA00023136"/>
    </source>
</evidence>
<organism evidence="16 17">
    <name type="scientific">Gluconobacter wancherniae NBRC 103581</name>
    <dbReference type="NCBI Taxonomy" id="656744"/>
    <lineage>
        <taxon>Bacteria</taxon>
        <taxon>Pseudomonadati</taxon>
        <taxon>Pseudomonadota</taxon>
        <taxon>Alphaproteobacteria</taxon>
        <taxon>Acetobacterales</taxon>
        <taxon>Acetobacteraceae</taxon>
        <taxon>Gluconobacter</taxon>
    </lineage>
</organism>
<comment type="cofactor">
    <cofactor evidence="14 15">
        <name>heme b</name>
        <dbReference type="ChEBI" id="CHEBI:60344"/>
    </cofactor>
    <text evidence="14 15">Binds 1 heme b (iron(II)-protoporphyrin IX) group per subunit.</text>
</comment>
<dbReference type="GO" id="GO:0070818">
    <property type="term" value="F:protoporphyrinogen oxidase activity"/>
    <property type="evidence" value="ECO:0007669"/>
    <property type="project" value="UniProtKB-UniRule"/>
</dbReference>
<evidence type="ECO:0000256" key="13">
    <source>
        <dbReference type="ARBA" id="ARBA00048390"/>
    </source>
</evidence>
<evidence type="ECO:0000256" key="2">
    <source>
        <dbReference type="ARBA" id="ARBA00005073"/>
    </source>
</evidence>
<dbReference type="PANTHER" id="PTHR40255:SF1">
    <property type="entry name" value="PROTOPORPHYRINOGEN IX OXIDASE"/>
    <property type="match status" value="1"/>
</dbReference>
<protein>
    <recommendedName>
        <fullName evidence="4 14">Protoporphyrinogen IX oxidase</fullName>
        <shortName evidence="14">PPO</shortName>
        <ecNumber evidence="14 15">1.3.99.-</ecNumber>
    </recommendedName>
</protein>
<comment type="subcellular location">
    <subcellularLocation>
        <location evidence="1 14">Cell membrane</location>
        <topology evidence="1 14">Multi-pass membrane protein</topology>
    </subcellularLocation>
</comment>
<dbReference type="UniPathway" id="UPA00251">
    <property type="reaction ID" value="UER00324"/>
</dbReference>
<feature type="binding site" description="axial binding residue" evidence="14">
    <location>
        <position position="16"/>
    </location>
    <ligand>
        <name>heme</name>
        <dbReference type="ChEBI" id="CHEBI:30413"/>
    </ligand>
    <ligandPart>
        <name>Fe</name>
        <dbReference type="ChEBI" id="CHEBI:18248"/>
    </ligandPart>
</feature>
<comment type="similarity">
    <text evidence="3 14 15">Belongs to the HemJ family.</text>
</comment>
<keyword evidence="12 14" id="KW-0472">Membrane</keyword>
<dbReference type="OrthoDB" id="9800824at2"/>
<dbReference type="AlphaFoldDB" id="A0A511B211"/>
<evidence type="ECO:0000256" key="10">
    <source>
        <dbReference type="ARBA" id="ARBA00023002"/>
    </source>
</evidence>
<accession>A0A511B211</accession>